<keyword evidence="3" id="KW-0479">Metal-binding</keyword>
<dbReference type="PROSITE" id="PS50206">
    <property type="entry name" value="RHODANESE_3"/>
    <property type="match status" value="1"/>
</dbReference>
<dbReference type="FunFam" id="3.60.15.10:FF:000013">
    <property type="entry name" value="Persulfide dioxygenase ETHE1, mitochondrial"/>
    <property type="match status" value="1"/>
</dbReference>
<proteinExistence type="inferred from homology"/>
<evidence type="ECO:0000256" key="5">
    <source>
        <dbReference type="ARBA" id="ARBA00022964"/>
    </source>
</evidence>
<dbReference type="GO" id="GO:0016787">
    <property type="term" value="F:hydrolase activity"/>
    <property type="evidence" value="ECO:0007669"/>
    <property type="project" value="UniProtKB-KW"/>
</dbReference>
<keyword evidence="8" id="KW-0408">Iron</keyword>
<keyword evidence="11" id="KW-1185">Reference proteome</keyword>
<dbReference type="SUPFAM" id="SSF56281">
    <property type="entry name" value="Metallo-hydrolase/oxidoreductase"/>
    <property type="match status" value="1"/>
</dbReference>
<organism evidence="10 11">
    <name type="scientific">Roseibium album</name>
    <dbReference type="NCBI Taxonomy" id="311410"/>
    <lineage>
        <taxon>Bacteria</taxon>
        <taxon>Pseudomonadati</taxon>
        <taxon>Pseudomonadota</taxon>
        <taxon>Alphaproteobacteria</taxon>
        <taxon>Hyphomicrobiales</taxon>
        <taxon>Stappiaceae</taxon>
        <taxon>Roseibium</taxon>
    </lineage>
</organism>
<gene>
    <name evidence="10" type="primary">blh_4</name>
    <name evidence="10" type="ORF">LA5096_03608</name>
</gene>
<evidence type="ECO:0000259" key="9">
    <source>
        <dbReference type="PROSITE" id="PS50206"/>
    </source>
</evidence>
<dbReference type="InterPro" id="IPR036873">
    <property type="entry name" value="Rhodanese-like_dom_sf"/>
</dbReference>
<evidence type="ECO:0000256" key="3">
    <source>
        <dbReference type="ARBA" id="ARBA00022723"/>
    </source>
</evidence>
<dbReference type="PANTHER" id="PTHR43084">
    <property type="entry name" value="PERSULFIDE DIOXYGENASE ETHE1"/>
    <property type="match status" value="1"/>
</dbReference>
<dbReference type="Gene3D" id="3.60.15.10">
    <property type="entry name" value="Ribonuclease Z/Hydroxyacylglutathione hydrolase-like"/>
    <property type="match status" value="1"/>
</dbReference>
<accession>A0A0M6ZSK0</accession>
<dbReference type="Gene3D" id="3.40.250.10">
    <property type="entry name" value="Rhodanese-like domain"/>
    <property type="match status" value="1"/>
</dbReference>
<evidence type="ECO:0000256" key="4">
    <source>
        <dbReference type="ARBA" id="ARBA00022946"/>
    </source>
</evidence>
<dbReference type="InterPro" id="IPR001279">
    <property type="entry name" value="Metallo-B-lactamas"/>
</dbReference>
<comment type="similarity">
    <text evidence="2">Belongs to the metallo-beta-lactamase superfamily. Glyoxalase II family.</text>
</comment>
<comment type="cofactor">
    <cofactor evidence="1">
        <name>Fe(2+)</name>
        <dbReference type="ChEBI" id="CHEBI:29033"/>
    </cofactor>
</comment>
<evidence type="ECO:0000256" key="8">
    <source>
        <dbReference type="ARBA" id="ARBA00023004"/>
    </source>
</evidence>
<dbReference type="EMBL" id="CXWC01000011">
    <property type="protein sequence ID" value="CTQ73313.1"/>
    <property type="molecule type" value="Genomic_DNA"/>
</dbReference>
<evidence type="ECO:0000313" key="10">
    <source>
        <dbReference type="EMBL" id="CTQ73313.1"/>
    </source>
</evidence>
<dbReference type="InterPro" id="IPR051682">
    <property type="entry name" value="Mito_Persulfide_Diox"/>
</dbReference>
<dbReference type="STRING" id="311410.LA5095_00468"/>
<dbReference type="SMART" id="SM00849">
    <property type="entry name" value="Lactamase_B"/>
    <property type="match status" value="1"/>
</dbReference>
<dbReference type="OrthoDB" id="9784009at2"/>
<keyword evidence="10" id="KW-0378">Hydrolase</keyword>
<dbReference type="SMART" id="SM00450">
    <property type="entry name" value="RHOD"/>
    <property type="match status" value="1"/>
</dbReference>
<dbReference type="InterPro" id="IPR036866">
    <property type="entry name" value="RibonucZ/Hydroxyglut_hydro"/>
</dbReference>
<dbReference type="InterPro" id="IPR044528">
    <property type="entry name" value="POD-like_MBL-fold"/>
</dbReference>
<dbReference type="Proteomes" id="UP000049983">
    <property type="component" value="Unassembled WGS sequence"/>
</dbReference>
<dbReference type="AlphaFoldDB" id="A0A0M6ZSK0"/>
<dbReference type="GO" id="GO:0050313">
    <property type="term" value="F:sulfur dioxygenase activity"/>
    <property type="evidence" value="ECO:0007669"/>
    <property type="project" value="InterPro"/>
</dbReference>
<dbReference type="InterPro" id="IPR001763">
    <property type="entry name" value="Rhodanese-like_dom"/>
</dbReference>
<reference evidence="11" key="1">
    <citation type="submission" date="2015-07" db="EMBL/GenBank/DDBJ databases">
        <authorList>
            <person name="Rodrigo-Torres Lidia"/>
            <person name="Arahal R.David."/>
        </authorList>
    </citation>
    <scope>NUCLEOTIDE SEQUENCE [LARGE SCALE GENOMIC DNA]</scope>
    <source>
        <strain evidence="11">CECT 5096</strain>
    </source>
</reference>
<dbReference type="SUPFAM" id="SSF52821">
    <property type="entry name" value="Rhodanese/Cell cycle control phosphatase"/>
    <property type="match status" value="1"/>
</dbReference>
<dbReference type="GeneID" id="97670946"/>
<dbReference type="EC" id="3.-.-.-" evidence="10"/>
<keyword evidence="6" id="KW-0007">Acetylation</keyword>
<keyword evidence="7" id="KW-0560">Oxidoreductase</keyword>
<evidence type="ECO:0000256" key="1">
    <source>
        <dbReference type="ARBA" id="ARBA00001954"/>
    </source>
</evidence>
<dbReference type="RefSeq" id="WP_055112657.1">
    <property type="nucleotide sequence ID" value="NZ_CANKXR010000001.1"/>
</dbReference>
<dbReference type="GO" id="GO:0006749">
    <property type="term" value="P:glutathione metabolic process"/>
    <property type="evidence" value="ECO:0007669"/>
    <property type="project" value="InterPro"/>
</dbReference>
<protein>
    <submittedName>
        <fullName evidence="10">Beta-lactamase hydrolase-like protein</fullName>
        <ecNumber evidence="10">3.-.-.-</ecNumber>
    </submittedName>
</protein>
<feature type="domain" description="Rhodanese" evidence="9">
    <location>
        <begin position="252"/>
        <end position="342"/>
    </location>
</feature>
<dbReference type="GO" id="GO:0046872">
    <property type="term" value="F:metal ion binding"/>
    <property type="evidence" value="ECO:0007669"/>
    <property type="project" value="UniProtKB-KW"/>
</dbReference>
<evidence type="ECO:0000256" key="7">
    <source>
        <dbReference type="ARBA" id="ARBA00023002"/>
    </source>
</evidence>
<dbReference type="PANTHER" id="PTHR43084:SF1">
    <property type="entry name" value="PERSULFIDE DIOXYGENASE ETHE1, MITOCHONDRIAL"/>
    <property type="match status" value="1"/>
</dbReference>
<dbReference type="GO" id="GO:0070813">
    <property type="term" value="P:hydrogen sulfide metabolic process"/>
    <property type="evidence" value="ECO:0007669"/>
    <property type="project" value="TreeGrafter"/>
</dbReference>
<keyword evidence="4" id="KW-0809">Transit peptide</keyword>
<sequence>MIFRQLFDKTSCTYTYLMASRSGGEALLIDPVLEQTGRYLKLLEELDLKLVKVIDTHIHADHVSAMGKLRDATRCVTVMGEQSPTEVVSMRVGDNEKLTIEGLTLRALHTPGHTSESYSFLMDDRVFTGDTLLIRGTGRTDFQNGDPYDQYHSLFERLLKLPEQTFVYPGHDYKGDTVSTIAEEKAYNPRLNVSSAEEYAEIMNNLNLPNPKMMDVAVPENLKLGLRMEAQHRVPSVEVDALLADWPNVQMQLVDIREESERRRDGAIPGSIHLPYGRFASHCSDAGTLRSLNRNADLLIYCAVGERSTLAVEIANEYDLKGLAHLPGGFRAWKAAGGEIEAVD</sequence>
<dbReference type="CDD" id="cd00158">
    <property type="entry name" value="RHOD"/>
    <property type="match status" value="1"/>
</dbReference>
<evidence type="ECO:0000256" key="6">
    <source>
        <dbReference type="ARBA" id="ARBA00022990"/>
    </source>
</evidence>
<dbReference type="CDD" id="cd07724">
    <property type="entry name" value="POD-like_MBL-fold"/>
    <property type="match status" value="1"/>
</dbReference>
<name>A0A0M6ZSK0_9HYPH</name>
<dbReference type="Pfam" id="PF00581">
    <property type="entry name" value="Rhodanese"/>
    <property type="match status" value="1"/>
</dbReference>
<keyword evidence="5" id="KW-0223">Dioxygenase</keyword>
<dbReference type="Pfam" id="PF00753">
    <property type="entry name" value="Lactamase_B"/>
    <property type="match status" value="2"/>
</dbReference>
<evidence type="ECO:0000256" key="2">
    <source>
        <dbReference type="ARBA" id="ARBA00006759"/>
    </source>
</evidence>
<evidence type="ECO:0000313" key="11">
    <source>
        <dbReference type="Proteomes" id="UP000049983"/>
    </source>
</evidence>